<organism evidence="1">
    <name type="scientific">Octopus bimaculoides</name>
    <name type="common">California two-spotted octopus</name>
    <dbReference type="NCBI Taxonomy" id="37653"/>
    <lineage>
        <taxon>Eukaryota</taxon>
        <taxon>Metazoa</taxon>
        <taxon>Spiralia</taxon>
        <taxon>Lophotrochozoa</taxon>
        <taxon>Mollusca</taxon>
        <taxon>Cephalopoda</taxon>
        <taxon>Coleoidea</taxon>
        <taxon>Octopodiformes</taxon>
        <taxon>Octopoda</taxon>
        <taxon>Incirrata</taxon>
        <taxon>Octopodidae</taxon>
        <taxon>Octopus</taxon>
    </lineage>
</organism>
<proteinExistence type="predicted"/>
<gene>
    <name evidence="1" type="ORF">OCBIM_22028500mg</name>
</gene>
<accession>A0A0L8I9U1</accession>
<dbReference type="AlphaFoldDB" id="A0A0L8I9U1"/>
<evidence type="ECO:0000313" key="1">
    <source>
        <dbReference type="EMBL" id="KOF97790.1"/>
    </source>
</evidence>
<protein>
    <submittedName>
        <fullName evidence="1">Uncharacterized protein</fullName>
    </submittedName>
</protein>
<name>A0A0L8I9U1_OCTBM</name>
<sequence length="49" mass="5733">MLFSTITRCPVIFLYPYELLTKQFQDRKPGGSNEEIHTLLSIYSQNILL</sequence>
<reference evidence="1" key="1">
    <citation type="submission" date="2015-07" db="EMBL/GenBank/DDBJ databases">
        <title>MeaNS - Measles Nucleotide Surveillance Program.</title>
        <authorList>
            <person name="Tran T."/>
            <person name="Druce J."/>
        </authorList>
    </citation>
    <scope>NUCLEOTIDE SEQUENCE</scope>
    <source>
        <strain evidence="1">UCB-OBI-ISO-001</strain>
        <tissue evidence="1">Gonad</tissue>
    </source>
</reference>
<dbReference type="EMBL" id="KQ416259">
    <property type="protein sequence ID" value="KOF97790.1"/>
    <property type="molecule type" value="Genomic_DNA"/>
</dbReference>